<name>A0A1Q8S2V3_9PEZI</name>
<comment type="caution">
    <text evidence="4">The sequence shown here is derived from an EMBL/GenBank/DDBJ whole genome shotgun (WGS) entry which is preliminary data.</text>
</comment>
<proteinExistence type="predicted"/>
<keyword evidence="1" id="KW-0677">Repeat</keyword>
<protein>
    <submittedName>
        <fullName evidence="4">Putative ankyrin repeat protein</fullName>
    </submittedName>
</protein>
<dbReference type="Pfam" id="PF13606">
    <property type="entry name" value="Ank_3"/>
    <property type="match status" value="1"/>
</dbReference>
<evidence type="ECO:0000256" key="2">
    <source>
        <dbReference type="ARBA" id="ARBA00023043"/>
    </source>
</evidence>
<evidence type="ECO:0000313" key="4">
    <source>
        <dbReference type="EMBL" id="OLN95764.1"/>
    </source>
</evidence>
<dbReference type="Gene3D" id="1.25.40.20">
    <property type="entry name" value="Ankyrin repeat-containing domain"/>
    <property type="match status" value="1"/>
</dbReference>
<dbReference type="PANTHER" id="PTHR24126">
    <property type="entry name" value="ANKYRIN REPEAT, PH AND SEC7 DOMAIN CONTAINING PROTEIN SECG-RELATED"/>
    <property type="match status" value="1"/>
</dbReference>
<feature type="repeat" description="ANK" evidence="3">
    <location>
        <begin position="145"/>
        <end position="177"/>
    </location>
</feature>
<dbReference type="Pfam" id="PF12796">
    <property type="entry name" value="Ank_2"/>
    <property type="match status" value="2"/>
</dbReference>
<evidence type="ECO:0000256" key="3">
    <source>
        <dbReference type="PROSITE-ProRule" id="PRU00023"/>
    </source>
</evidence>
<dbReference type="SUPFAM" id="SSF48403">
    <property type="entry name" value="Ankyrin repeat"/>
    <property type="match status" value="2"/>
</dbReference>
<dbReference type="Proteomes" id="UP000186583">
    <property type="component" value="Unassembled WGS sequence"/>
</dbReference>
<dbReference type="EMBL" id="MPGH01000027">
    <property type="protein sequence ID" value="OLN95764.1"/>
    <property type="molecule type" value="Genomic_DNA"/>
</dbReference>
<dbReference type="InterPro" id="IPR036770">
    <property type="entry name" value="Ankyrin_rpt-contain_sf"/>
</dbReference>
<keyword evidence="5" id="KW-1185">Reference proteome</keyword>
<feature type="repeat" description="ANK" evidence="3">
    <location>
        <begin position="279"/>
        <end position="311"/>
    </location>
</feature>
<feature type="repeat" description="ANK" evidence="3">
    <location>
        <begin position="37"/>
        <end position="69"/>
    </location>
</feature>
<keyword evidence="2 3" id="KW-0040">ANK repeat</keyword>
<dbReference type="PANTHER" id="PTHR24126:SF14">
    <property type="entry name" value="ANK_REP_REGION DOMAIN-CONTAINING PROTEIN"/>
    <property type="match status" value="1"/>
</dbReference>
<organism evidence="4 5">
    <name type="scientific">Colletotrichum chlorophyti</name>
    <dbReference type="NCBI Taxonomy" id="708187"/>
    <lineage>
        <taxon>Eukaryota</taxon>
        <taxon>Fungi</taxon>
        <taxon>Dikarya</taxon>
        <taxon>Ascomycota</taxon>
        <taxon>Pezizomycotina</taxon>
        <taxon>Sordariomycetes</taxon>
        <taxon>Hypocreomycetidae</taxon>
        <taxon>Glomerellales</taxon>
        <taxon>Glomerellaceae</taxon>
        <taxon>Colletotrichum</taxon>
    </lineage>
</organism>
<dbReference type="PROSITE" id="PS50297">
    <property type="entry name" value="ANK_REP_REGION"/>
    <property type="match status" value="4"/>
</dbReference>
<dbReference type="SMART" id="SM00248">
    <property type="entry name" value="ANK"/>
    <property type="match status" value="7"/>
</dbReference>
<evidence type="ECO:0000256" key="1">
    <source>
        <dbReference type="ARBA" id="ARBA00022737"/>
    </source>
</evidence>
<dbReference type="PROSITE" id="PS50088">
    <property type="entry name" value="ANK_REPEAT"/>
    <property type="match status" value="5"/>
</dbReference>
<dbReference type="InterPro" id="IPR002110">
    <property type="entry name" value="Ankyrin_rpt"/>
</dbReference>
<feature type="repeat" description="ANK" evidence="3">
    <location>
        <begin position="178"/>
        <end position="210"/>
    </location>
</feature>
<sequence length="400" mass="44485">MLPDESPVWRFVNYGTVRQVADLLPKSGIAPCDINKDGKSLLHFAVEWKRPDMCSYLLNNGVNQFFEDTSGFSAAMMAWEIVIPWDATKALAEKTDAIQQLFKKDDVFENFRFSPLHHALLSMPDEDFGKQLKLNFSWVNHQDALGRTPLAWAAAKNYLGKARQLLEAGADVKIADRHGKTALHWAAAAKAFDILSALLDRGADLEARDIIGRTPVWEAAHAPNSHDVFALMIRHGVKIDSRDDIYERTPLHLATYQGQAANVISLLGFGADIEISTTTGRTPVSQAITYNQLSTLKILIQNKARMNVVDKWGETVLHLAARFSPPEVMRLLQSASLDGVRLDAVNVEGRTAAELFVHERKISYYGEEDPEDSAAQAFENLCLKVKEAEAEMKAFCGLCC</sequence>
<dbReference type="STRING" id="708187.A0A1Q8S2V3"/>
<reference evidence="4 5" key="1">
    <citation type="submission" date="2016-11" db="EMBL/GenBank/DDBJ databases">
        <title>Draft Genome Assembly of Colletotrichum chlorophyti a pathogen of herbaceous plants.</title>
        <authorList>
            <person name="Gan P."/>
            <person name="Narusaka M."/>
            <person name="Tsushima A."/>
            <person name="Narusaka Y."/>
            <person name="Takano Y."/>
            <person name="Shirasu K."/>
        </authorList>
    </citation>
    <scope>NUCLEOTIDE SEQUENCE [LARGE SCALE GENOMIC DNA]</scope>
    <source>
        <strain evidence="4 5">NTL11</strain>
    </source>
</reference>
<dbReference type="AlphaFoldDB" id="A0A1Q8S2V3"/>
<feature type="repeat" description="ANK" evidence="3">
    <location>
        <begin position="246"/>
        <end position="278"/>
    </location>
</feature>
<dbReference type="OrthoDB" id="426293at2759"/>
<evidence type="ECO:0000313" key="5">
    <source>
        <dbReference type="Proteomes" id="UP000186583"/>
    </source>
</evidence>
<gene>
    <name evidence="4" type="ORF">CCHL11_02679</name>
</gene>
<accession>A0A1Q8S2V3</accession>